<dbReference type="InterPro" id="IPR052958">
    <property type="entry name" value="IFN-induced_PKR_regulator"/>
</dbReference>
<dbReference type="SUPFAM" id="SSF53098">
    <property type="entry name" value="Ribonuclease H-like"/>
    <property type="match status" value="1"/>
</dbReference>
<dbReference type="PANTHER" id="PTHR46289">
    <property type="entry name" value="52 KDA REPRESSOR OF THE INHIBITOR OF THE PROTEIN KINASE-LIKE PROTEIN-RELATED"/>
    <property type="match status" value="1"/>
</dbReference>
<dbReference type="InterPro" id="IPR008906">
    <property type="entry name" value="HATC_C_dom"/>
</dbReference>
<dbReference type="PANTHER" id="PTHR46289:SF17">
    <property type="entry name" value="HAT C-TERMINAL DIMERISATION DOMAIN-CONTAINING PROTEIN"/>
    <property type="match status" value="1"/>
</dbReference>
<organism evidence="2 3">
    <name type="scientific">Macrosiphum euphorbiae</name>
    <name type="common">potato aphid</name>
    <dbReference type="NCBI Taxonomy" id="13131"/>
    <lineage>
        <taxon>Eukaryota</taxon>
        <taxon>Metazoa</taxon>
        <taxon>Ecdysozoa</taxon>
        <taxon>Arthropoda</taxon>
        <taxon>Hexapoda</taxon>
        <taxon>Insecta</taxon>
        <taxon>Pterygota</taxon>
        <taxon>Neoptera</taxon>
        <taxon>Paraneoptera</taxon>
        <taxon>Hemiptera</taxon>
        <taxon>Sternorrhyncha</taxon>
        <taxon>Aphidomorpha</taxon>
        <taxon>Aphidoidea</taxon>
        <taxon>Aphididae</taxon>
        <taxon>Macrosiphini</taxon>
        <taxon>Macrosiphum</taxon>
    </lineage>
</organism>
<dbReference type="GO" id="GO:0046983">
    <property type="term" value="F:protein dimerization activity"/>
    <property type="evidence" value="ECO:0007669"/>
    <property type="project" value="InterPro"/>
</dbReference>
<dbReference type="InterPro" id="IPR012337">
    <property type="entry name" value="RNaseH-like_sf"/>
</dbReference>
<evidence type="ECO:0000313" key="2">
    <source>
        <dbReference type="EMBL" id="CAI6374205.1"/>
    </source>
</evidence>
<proteinExistence type="predicted"/>
<comment type="caution">
    <text evidence="2">The sequence shown here is derived from an EMBL/GenBank/DDBJ whole genome shotgun (WGS) entry which is preliminary data.</text>
</comment>
<evidence type="ECO:0000259" key="1">
    <source>
        <dbReference type="Pfam" id="PF05699"/>
    </source>
</evidence>
<accession>A0AAV0Y072</accession>
<name>A0AAV0Y072_9HEMI</name>
<dbReference type="EMBL" id="CARXXK010001174">
    <property type="protein sequence ID" value="CAI6374205.1"/>
    <property type="molecule type" value="Genomic_DNA"/>
</dbReference>
<protein>
    <recommendedName>
        <fullName evidence="1">HAT C-terminal dimerisation domain-containing protein</fullName>
    </recommendedName>
</protein>
<evidence type="ECO:0000313" key="3">
    <source>
        <dbReference type="Proteomes" id="UP001160148"/>
    </source>
</evidence>
<dbReference type="Proteomes" id="UP001160148">
    <property type="component" value="Unassembled WGS sequence"/>
</dbReference>
<gene>
    <name evidence="2" type="ORF">MEUPH1_LOCUS27848</name>
</gene>
<sequence length="563" mass="64181">MDSTSTKLNICHCGKNMRSLNSHNYRLHVKSCKQHKLSETSVKISTFFKVKTVKYATNVTDETVLDEHDCSSMNIKTANDVETITLIPSSSTLDTPNVIEDTVLDEHDCSSMDQNIETANDVEALKLIPPSSSLGKYTVLDEHDCSSMDQNIETANKTLSLISSGSSSDNRLTNDPGIIVKMKNLGPEMKKLIINIGPCQPTKDDFPAKTFPIDRNGRNFKDLWYFRLLTDGTKVLRDWLTYSELFDILGPINKILQTQDFDVINATAIINQTKTRVKNMREDSAFEKINIKVDNCISDLEYEIEPLKNKRLKRVPKKSGELSIDEPIKKFRIETYNTLFDVTLTEINSRFNVISCGVLNDLSLLTEKRIMEVRERNVLPDDSFLVFCQVYNKFVDRNALISEYLQFVVNYKEIESTIKLKSNLHTIINDNDLDEDRNSGDENYIDFSLYDKEEDQTSNCSKQNLASVGKLFKLFCTASLQNVFPNLYLTLKITVTLPVSSCTVERSFSKLKLIKTKLRTTMCQDRLEQMVKISCEPDISLDKDKIIDIFESKSTPLTKLLII</sequence>
<dbReference type="Pfam" id="PF05699">
    <property type="entry name" value="Dimer_Tnp_hAT"/>
    <property type="match status" value="1"/>
</dbReference>
<feature type="domain" description="HAT C-terminal dimerisation" evidence="1">
    <location>
        <begin position="481"/>
        <end position="527"/>
    </location>
</feature>
<dbReference type="AlphaFoldDB" id="A0AAV0Y072"/>
<reference evidence="2 3" key="1">
    <citation type="submission" date="2023-01" db="EMBL/GenBank/DDBJ databases">
        <authorList>
            <person name="Whitehead M."/>
        </authorList>
    </citation>
    <scope>NUCLEOTIDE SEQUENCE [LARGE SCALE GENOMIC DNA]</scope>
</reference>
<keyword evidence="3" id="KW-1185">Reference proteome</keyword>